<keyword evidence="2" id="KW-0238">DNA-binding</keyword>
<evidence type="ECO:0000313" key="7">
    <source>
        <dbReference type="Proteomes" id="UP000715965"/>
    </source>
</evidence>
<gene>
    <name evidence="6" type="primary">hpaR</name>
    <name evidence="6" type="ORF">IM725_16140</name>
</gene>
<evidence type="ECO:0000313" key="6">
    <source>
        <dbReference type="EMBL" id="MBE7942105.1"/>
    </source>
</evidence>
<sequence length="163" mass="18272">MATPFKHRNLPRLLLQAREAVMAHTRPSLREHGLSDQQWRVLRVLGEHGQVDTGRIGREAFILGPSLTGVLARMERDGLVRRARDPADQRRTVVEATARGLRLVGTLSHTVEAHYAWMEQELGTAKLAQLYRLLDEVIALEHTCESTTSSTDDRSRAATTSRA</sequence>
<dbReference type="SUPFAM" id="SSF46785">
    <property type="entry name" value="Winged helix' DNA-binding domain"/>
    <property type="match status" value="1"/>
</dbReference>
<dbReference type="InterPro" id="IPR000835">
    <property type="entry name" value="HTH_MarR-typ"/>
</dbReference>
<dbReference type="Pfam" id="PF12802">
    <property type="entry name" value="MarR_2"/>
    <property type="match status" value="1"/>
</dbReference>
<keyword evidence="7" id="KW-1185">Reference proteome</keyword>
<dbReference type="InterPro" id="IPR039422">
    <property type="entry name" value="MarR/SlyA-like"/>
</dbReference>
<comment type="caution">
    <text evidence="6">The sequence shown here is derived from an EMBL/GenBank/DDBJ whole genome shotgun (WGS) entry which is preliminary data.</text>
</comment>
<evidence type="ECO:0000256" key="4">
    <source>
        <dbReference type="SAM" id="MobiDB-lite"/>
    </source>
</evidence>
<dbReference type="InterPro" id="IPR012712">
    <property type="entry name" value="HpaR/FarR"/>
</dbReference>
<evidence type="ECO:0000256" key="2">
    <source>
        <dbReference type="ARBA" id="ARBA00023125"/>
    </source>
</evidence>
<dbReference type="NCBIfam" id="TIGR02337">
    <property type="entry name" value="HpaR"/>
    <property type="match status" value="1"/>
</dbReference>
<evidence type="ECO:0000256" key="3">
    <source>
        <dbReference type="ARBA" id="ARBA00023163"/>
    </source>
</evidence>
<keyword evidence="1" id="KW-0805">Transcription regulation</keyword>
<dbReference type="Gene3D" id="1.10.10.10">
    <property type="entry name" value="Winged helix-like DNA-binding domain superfamily/Winged helix DNA-binding domain"/>
    <property type="match status" value="1"/>
</dbReference>
<feature type="region of interest" description="Disordered" evidence="4">
    <location>
        <begin position="144"/>
        <end position="163"/>
    </location>
</feature>
<dbReference type="PANTHER" id="PTHR33164">
    <property type="entry name" value="TRANSCRIPTIONAL REGULATOR, MARR FAMILY"/>
    <property type="match status" value="1"/>
</dbReference>
<name>A0ABR9SIC7_9BURK</name>
<dbReference type="PROSITE" id="PS01117">
    <property type="entry name" value="HTH_MARR_1"/>
    <property type="match status" value="1"/>
</dbReference>
<dbReference type="InterPro" id="IPR036388">
    <property type="entry name" value="WH-like_DNA-bd_sf"/>
</dbReference>
<dbReference type="RefSeq" id="WP_193781661.1">
    <property type="nucleotide sequence ID" value="NZ_JADDOJ010000079.1"/>
</dbReference>
<dbReference type="InterPro" id="IPR036390">
    <property type="entry name" value="WH_DNA-bd_sf"/>
</dbReference>
<reference evidence="6 7" key="1">
    <citation type="submission" date="2020-10" db="EMBL/GenBank/DDBJ databases">
        <title>Draft genome of Ramlibacter aquaticus LMG 30558.</title>
        <authorList>
            <person name="Props R."/>
        </authorList>
    </citation>
    <scope>NUCLEOTIDE SEQUENCE [LARGE SCALE GENOMIC DNA]</scope>
    <source>
        <strain evidence="6 7">LMG 30558</strain>
    </source>
</reference>
<proteinExistence type="predicted"/>
<accession>A0ABR9SIC7</accession>
<dbReference type="PANTHER" id="PTHR33164:SF13">
    <property type="entry name" value="4-HYDROXYPHENYLACETATE CATABOLISM PROTEIN"/>
    <property type="match status" value="1"/>
</dbReference>
<organism evidence="6 7">
    <name type="scientific">Ramlibacter aquaticus</name>
    <dbReference type="NCBI Taxonomy" id="2780094"/>
    <lineage>
        <taxon>Bacteria</taxon>
        <taxon>Pseudomonadati</taxon>
        <taxon>Pseudomonadota</taxon>
        <taxon>Betaproteobacteria</taxon>
        <taxon>Burkholderiales</taxon>
        <taxon>Comamonadaceae</taxon>
        <taxon>Ramlibacter</taxon>
    </lineage>
</organism>
<dbReference type="EMBL" id="JADDOJ010000079">
    <property type="protein sequence ID" value="MBE7942105.1"/>
    <property type="molecule type" value="Genomic_DNA"/>
</dbReference>
<keyword evidence="3" id="KW-0804">Transcription</keyword>
<evidence type="ECO:0000259" key="5">
    <source>
        <dbReference type="PROSITE" id="PS50995"/>
    </source>
</evidence>
<evidence type="ECO:0000256" key="1">
    <source>
        <dbReference type="ARBA" id="ARBA00023015"/>
    </source>
</evidence>
<dbReference type="SMART" id="SM00347">
    <property type="entry name" value="HTH_MARR"/>
    <property type="match status" value="1"/>
</dbReference>
<dbReference type="PROSITE" id="PS50995">
    <property type="entry name" value="HTH_MARR_2"/>
    <property type="match status" value="1"/>
</dbReference>
<protein>
    <submittedName>
        <fullName evidence="6">Homoprotocatechuate degradation operon regulator HpaR</fullName>
    </submittedName>
</protein>
<feature type="domain" description="HTH marR-type" evidence="5">
    <location>
        <begin position="7"/>
        <end position="139"/>
    </location>
</feature>
<dbReference type="Proteomes" id="UP000715965">
    <property type="component" value="Unassembled WGS sequence"/>
</dbReference>
<dbReference type="InterPro" id="IPR023187">
    <property type="entry name" value="Tscrpt_reg_MarR-type_CS"/>
</dbReference>